<sequence>MKKFKAFIQIPIIIIFILLQNFSLAEEKKFKIIAEAIPIRSFYEVVEPDKKQANKPKETTETQEKPKIVGSDIEIISKIFNKINIPFEIELVHWNQLQSKIKNGETDMILGITKKSKYAPYVHFTRLPSYSKTYSFYAFADKVKEKTVMTYENAVAHNYTVGIRVGFKYPKEFWDGYPFQDRVMNNHLYEFRSYKDCINKLKQKKIDLCLADRERTNPLIKKLGDEENIFQYKNVLYWLDFYFAFSKKSKYPNLDKIKSQVDRELYKMTEQEELAEINLTWINKGL</sequence>
<evidence type="ECO:0000256" key="1">
    <source>
        <dbReference type="ARBA" id="ARBA00022729"/>
    </source>
</evidence>
<evidence type="ECO:0000313" key="3">
    <source>
        <dbReference type="EMBL" id="RDB35670.1"/>
    </source>
</evidence>
<accession>A0A369KQL1</accession>
<dbReference type="Pfam" id="PF00497">
    <property type="entry name" value="SBP_bac_3"/>
    <property type="match status" value="1"/>
</dbReference>
<reference evidence="3" key="1">
    <citation type="submission" date="2018-04" db="EMBL/GenBank/DDBJ databases">
        <title>Draft genome sequence of the Candidatus Spirobacillus cienkowskii, a pathogen of freshwater Daphnia species, reconstructed from hemolymph metagenomic reads.</title>
        <authorList>
            <person name="Bresciani L."/>
            <person name="Lemos L.N."/>
            <person name="Wale N."/>
            <person name="Lin J.Y."/>
            <person name="Fernandes G.R."/>
            <person name="Duffy M.A."/>
            <person name="Rodrigues J.M."/>
        </authorList>
    </citation>
    <scope>NUCLEOTIDE SEQUENCE [LARGE SCALE GENOMIC DNA]</scope>
    <source>
        <strain evidence="3">Binning01</strain>
    </source>
</reference>
<organism evidence="3 4">
    <name type="scientific">Spirobacillus cienkowskii</name>
    <dbReference type="NCBI Taxonomy" id="495820"/>
    <lineage>
        <taxon>Bacteria</taxon>
        <taxon>Pseudomonadati</taxon>
        <taxon>Bdellovibrionota</taxon>
        <taxon>Oligoflexia</taxon>
        <taxon>Silvanigrellales</taxon>
        <taxon>Spirobacillus</taxon>
    </lineage>
</organism>
<name>A0A369KQL1_9BACT</name>
<keyword evidence="1" id="KW-0732">Signal</keyword>
<feature type="domain" description="Solute-binding protein family 3/N-terminal" evidence="2">
    <location>
        <begin position="63"/>
        <end position="283"/>
    </location>
</feature>
<dbReference type="EMBL" id="QOVW01000078">
    <property type="protein sequence ID" value="RDB35670.1"/>
    <property type="molecule type" value="Genomic_DNA"/>
</dbReference>
<dbReference type="PANTHER" id="PTHR35936">
    <property type="entry name" value="MEMBRANE-BOUND LYTIC MUREIN TRANSGLYCOSYLASE F"/>
    <property type="match status" value="1"/>
</dbReference>
<keyword evidence="4" id="KW-1185">Reference proteome</keyword>
<dbReference type="SUPFAM" id="SSF53850">
    <property type="entry name" value="Periplasmic binding protein-like II"/>
    <property type="match status" value="1"/>
</dbReference>
<proteinExistence type="predicted"/>
<gene>
    <name evidence="3" type="ORF">DCC88_08915</name>
</gene>
<dbReference type="Gene3D" id="3.40.190.10">
    <property type="entry name" value="Periplasmic binding protein-like II"/>
    <property type="match status" value="2"/>
</dbReference>
<evidence type="ECO:0000259" key="2">
    <source>
        <dbReference type="Pfam" id="PF00497"/>
    </source>
</evidence>
<comment type="caution">
    <text evidence="3">The sequence shown here is derived from an EMBL/GenBank/DDBJ whole genome shotgun (WGS) entry which is preliminary data.</text>
</comment>
<protein>
    <recommendedName>
        <fullName evidence="2">Solute-binding protein family 3/N-terminal domain-containing protein</fullName>
    </recommendedName>
</protein>
<dbReference type="AlphaFoldDB" id="A0A369KQL1"/>
<dbReference type="Proteomes" id="UP000253934">
    <property type="component" value="Unassembled WGS sequence"/>
</dbReference>
<evidence type="ECO:0000313" key="4">
    <source>
        <dbReference type="Proteomes" id="UP000253934"/>
    </source>
</evidence>
<dbReference type="InterPro" id="IPR001638">
    <property type="entry name" value="Solute-binding_3/MltF_N"/>
</dbReference>
<dbReference type="PANTHER" id="PTHR35936:SF35">
    <property type="entry name" value="L-CYSTINE-BINDING PROTEIN TCYJ"/>
    <property type="match status" value="1"/>
</dbReference>